<feature type="transmembrane region" description="Helical" evidence="1">
    <location>
        <begin position="48"/>
        <end position="81"/>
    </location>
</feature>
<evidence type="ECO:0000256" key="1">
    <source>
        <dbReference type="SAM" id="Phobius"/>
    </source>
</evidence>
<proteinExistence type="predicted"/>
<organism evidence="2 3">
    <name type="scientific">Microbacterium helvum</name>
    <dbReference type="NCBI Taxonomy" id="2773713"/>
    <lineage>
        <taxon>Bacteria</taxon>
        <taxon>Bacillati</taxon>
        <taxon>Actinomycetota</taxon>
        <taxon>Actinomycetes</taxon>
        <taxon>Micrococcales</taxon>
        <taxon>Microbacteriaceae</taxon>
        <taxon>Microbacterium</taxon>
    </lineage>
</organism>
<gene>
    <name evidence="2" type="ORF">IF188_04810</name>
</gene>
<keyword evidence="1" id="KW-1133">Transmembrane helix</keyword>
<sequence length="173" mass="18256">MPTREEALRGAIWALLAFNALMLTTLIACALVASMLQPSGGGAIVAQLWAFIMVLGYAVLIGGAVSTVVALAGLPLAWLLARALRRTVSITAHAVAFGAFGSGIGILVLLVFAIWSTNWSTAFLSPLTPITIALTTVSVLFGWWRASRHARRGIVPTDPRSPIGIDEAFEDSL</sequence>
<feature type="transmembrane region" description="Helical" evidence="1">
    <location>
        <begin position="93"/>
        <end position="115"/>
    </location>
</feature>
<reference evidence="2 3" key="1">
    <citation type="submission" date="2020-09" db="EMBL/GenBank/DDBJ databases">
        <title>Isolation and identification of active actinomycetes.</title>
        <authorList>
            <person name="Li X."/>
        </authorList>
    </citation>
    <scope>NUCLEOTIDE SEQUENCE [LARGE SCALE GENOMIC DNA]</scope>
    <source>
        <strain evidence="2 3">NEAU-LLC</strain>
    </source>
</reference>
<name>A0ABR8NPQ9_9MICO</name>
<keyword evidence="1" id="KW-0812">Transmembrane</keyword>
<accession>A0ABR8NPQ9</accession>
<feature type="transmembrane region" description="Helical" evidence="1">
    <location>
        <begin position="12"/>
        <end position="36"/>
    </location>
</feature>
<dbReference type="PROSITE" id="PS51257">
    <property type="entry name" value="PROKAR_LIPOPROTEIN"/>
    <property type="match status" value="1"/>
</dbReference>
<protein>
    <submittedName>
        <fullName evidence="2">Uncharacterized protein</fullName>
    </submittedName>
</protein>
<dbReference type="RefSeq" id="WP_191170640.1">
    <property type="nucleotide sequence ID" value="NZ_JACXZS010000002.1"/>
</dbReference>
<evidence type="ECO:0000313" key="3">
    <source>
        <dbReference type="Proteomes" id="UP000598426"/>
    </source>
</evidence>
<evidence type="ECO:0000313" key="2">
    <source>
        <dbReference type="EMBL" id="MBD3941021.1"/>
    </source>
</evidence>
<dbReference type="EMBL" id="JACXZS010000002">
    <property type="protein sequence ID" value="MBD3941021.1"/>
    <property type="molecule type" value="Genomic_DNA"/>
</dbReference>
<dbReference type="Proteomes" id="UP000598426">
    <property type="component" value="Unassembled WGS sequence"/>
</dbReference>
<comment type="caution">
    <text evidence="2">The sequence shown here is derived from an EMBL/GenBank/DDBJ whole genome shotgun (WGS) entry which is preliminary data.</text>
</comment>
<keyword evidence="3" id="KW-1185">Reference proteome</keyword>
<keyword evidence="1" id="KW-0472">Membrane</keyword>
<feature type="transmembrane region" description="Helical" evidence="1">
    <location>
        <begin position="121"/>
        <end position="144"/>
    </location>
</feature>